<organism evidence="8 9">
    <name type="scientific">Nocardioides mangrovicus</name>
    <dbReference type="NCBI Taxonomy" id="2478913"/>
    <lineage>
        <taxon>Bacteria</taxon>
        <taxon>Bacillati</taxon>
        <taxon>Actinomycetota</taxon>
        <taxon>Actinomycetes</taxon>
        <taxon>Propionibacteriales</taxon>
        <taxon>Nocardioidaceae</taxon>
        <taxon>Nocardioides</taxon>
    </lineage>
</organism>
<evidence type="ECO:0000256" key="2">
    <source>
        <dbReference type="ARBA" id="ARBA00009533"/>
    </source>
</evidence>
<keyword evidence="3" id="KW-0210">Decarboxylase</keyword>
<proteinExistence type="inferred from homology"/>
<name>A0A3L8P4L6_9ACTN</name>
<dbReference type="GO" id="GO:0005737">
    <property type="term" value="C:cytoplasm"/>
    <property type="evidence" value="ECO:0007669"/>
    <property type="project" value="TreeGrafter"/>
</dbReference>
<dbReference type="PANTHER" id="PTHR45677:SF8">
    <property type="entry name" value="CYSTEINE SULFINIC ACID DECARBOXYLASE"/>
    <property type="match status" value="1"/>
</dbReference>
<keyword evidence="5 7" id="KW-0456">Lyase</keyword>
<dbReference type="GO" id="GO:0004058">
    <property type="term" value="F:aromatic-L-amino-acid decarboxylase activity"/>
    <property type="evidence" value="ECO:0007669"/>
    <property type="project" value="UniProtKB-ARBA"/>
</dbReference>
<reference evidence="8 9" key="1">
    <citation type="submission" date="2018-10" db="EMBL/GenBank/DDBJ databases">
        <title>Marmoricola sp. 4Q3S-7 whole genome shotgun sequence.</title>
        <authorList>
            <person name="Li F."/>
        </authorList>
    </citation>
    <scope>NUCLEOTIDE SEQUENCE [LARGE SCALE GENOMIC DNA]</scope>
    <source>
        <strain evidence="8 9">4Q3S-7</strain>
    </source>
</reference>
<evidence type="ECO:0000256" key="3">
    <source>
        <dbReference type="ARBA" id="ARBA00022793"/>
    </source>
</evidence>
<dbReference type="Gene3D" id="3.40.640.10">
    <property type="entry name" value="Type I PLP-dependent aspartate aminotransferase-like (Major domain)"/>
    <property type="match status" value="1"/>
</dbReference>
<dbReference type="EMBL" id="RDBE01000003">
    <property type="protein sequence ID" value="RLV50290.1"/>
    <property type="molecule type" value="Genomic_DNA"/>
</dbReference>
<dbReference type="Gene3D" id="3.90.1150.10">
    <property type="entry name" value="Aspartate Aminotransferase, domain 1"/>
    <property type="match status" value="1"/>
</dbReference>
<evidence type="ECO:0000313" key="8">
    <source>
        <dbReference type="EMBL" id="RLV50290.1"/>
    </source>
</evidence>
<dbReference type="PANTHER" id="PTHR45677">
    <property type="entry name" value="GLUTAMATE DECARBOXYLASE-RELATED"/>
    <property type="match status" value="1"/>
</dbReference>
<evidence type="ECO:0000313" key="9">
    <source>
        <dbReference type="Proteomes" id="UP000281708"/>
    </source>
</evidence>
<dbReference type="Pfam" id="PF00282">
    <property type="entry name" value="Pyridoxal_deC"/>
    <property type="match status" value="1"/>
</dbReference>
<evidence type="ECO:0000256" key="7">
    <source>
        <dbReference type="RuleBase" id="RU000382"/>
    </source>
</evidence>
<feature type="modified residue" description="N6-(pyridoxal phosphate)lysine" evidence="6">
    <location>
        <position position="306"/>
    </location>
</feature>
<dbReference type="InterPro" id="IPR015424">
    <property type="entry name" value="PyrdxlP-dep_Trfase"/>
</dbReference>
<protein>
    <submittedName>
        <fullName evidence="8">Pyridoxal-dependent decarboxylase</fullName>
    </submittedName>
</protein>
<dbReference type="GO" id="GO:0030170">
    <property type="term" value="F:pyridoxal phosphate binding"/>
    <property type="evidence" value="ECO:0007669"/>
    <property type="project" value="InterPro"/>
</dbReference>
<comment type="cofactor">
    <cofactor evidence="1 6 7">
        <name>pyridoxal 5'-phosphate</name>
        <dbReference type="ChEBI" id="CHEBI:597326"/>
    </cofactor>
</comment>
<accession>A0A3L8P4L6</accession>
<comment type="similarity">
    <text evidence="2 7">Belongs to the group II decarboxylase family.</text>
</comment>
<evidence type="ECO:0000256" key="1">
    <source>
        <dbReference type="ARBA" id="ARBA00001933"/>
    </source>
</evidence>
<dbReference type="Gene3D" id="1.20.1650.10">
    <property type="entry name" value="PLP-dependent transferases"/>
    <property type="match status" value="1"/>
</dbReference>
<evidence type="ECO:0000256" key="6">
    <source>
        <dbReference type="PIRSR" id="PIRSR602129-50"/>
    </source>
</evidence>
<dbReference type="InterPro" id="IPR015422">
    <property type="entry name" value="PyrdxlP-dep_Trfase_small"/>
</dbReference>
<dbReference type="RefSeq" id="WP_121805088.1">
    <property type="nucleotide sequence ID" value="NZ_RDBE01000003.1"/>
</dbReference>
<dbReference type="OrthoDB" id="3335676at2"/>
<dbReference type="GO" id="GO:0006520">
    <property type="term" value="P:amino acid metabolic process"/>
    <property type="evidence" value="ECO:0007669"/>
    <property type="project" value="InterPro"/>
</dbReference>
<dbReference type="Proteomes" id="UP000281708">
    <property type="component" value="Unassembled WGS sequence"/>
</dbReference>
<sequence>MLGTSAPPSGLLDAEGAQEYAQLSTQAAALVARHLAQAPTPFSGTTPASSRRRVERVDLDRPLGRPEEVLAEVERLYLRDAVWFHHPGYAAHLNCPVATSAVVADQLASAVNTSMDTWDQSGTATTMERHLLSWTAGRLGLPARADGVFTSGGTASNTHALAVARGHALETVGGRLPHDLHRLRVLATADGHFSVHTATHLLGLGDDAVVEVATDERHRMDPDALVAELVRLETAGLVPMALVATAGTTDLGAVDPLARIAQVCRAFGVWLHVDAAYGGGLMTSLRRRHLLDGIERADSVTVDFHKTFFQPVASSAVLVRDAASMRHVRHHAAYLNPADEGPDAVPNQVDKSLQTTRRFDALKLWCTLRTLGADGVGAMLDAVCDLASEVARVIADDRDLELYQRPQLSTVVFRYAPDWLDEDALDEVNRQARRALVASGRAMVALTEIDGRAYLKLTLLNPATTVADLAAVLDLVREHASAAGDCWVDERQAG</sequence>
<dbReference type="InterPro" id="IPR002129">
    <property type="entry name" value="PyrdxlP-dep_de-COase"/>
</dbReference>
<dbReference type="InterPro" id="IPR010977">
    <property type="entry name" value="Aromatic_deC"/>
</dbReference>
<dbReference type="GO" id="GO:0019752">
    <property type="term" value="P:carboxylic acid metabolic process"/>
    <property type="evidence" value="ECO:0007669"/>
    <property type="project" value="InterPro"/>
</dbReference>
<keyword evidence="4 6" id="KW-0663">Pyridoxal phosphate</keyword>
<gene>
    <name evidence="8" type="ORF">D9V37_05095</name>
</gene>
<dbReference type="SUPFAM" id="SSF53383">
    <property type="entry name" value="PLP-dependent transferases"/>
    <property type="match status" value="1"/>
</dbReference>
<evidence type="ECO:0000256" key="4">
    <source>
        <dbReference type="ARBA" id="ARBA00022898"/>
    </source>
</evidence>
<dbReference type="CDD" id="cd06450">
    <property type="entry name" value="DOPA_deC_like"/>
    <property type="match status" value="1"/>
</dbReference>
<dbReference type="AlphaFoldDB" id="A0A3L8P4L6"/>
<keyword evidence="9" id="KW-1185">Reference proteome</keyword>
<dbReference type="InterPro" id="IPR015421">
    <property type="entry name" value="PyrdxlP-dep_Trfase_major"/>
</dbReference>
<dbReference type="PRINTS" id="PR00800">
    <property type="entry name" value="YHDCRBOXLASE"/>
</dbReference>
<comment type="caution">
    <text evidence="8">The sequence shown here is derived from an EMBL/GenBank/DDBJ whole genome shotgun (WGS) entry which is preliminary data.</text>
</comment>
<evidence type="ECO:0000256" key="5">
    <source>
        <dbReference type="ARBA" id="ARBA00023239"/>
    </source>
</evidence>